<sequence length="339" mass="40109">MAVVLPNEVISNVYEDLTTKDLYTCLYINKQWGQNAARLLWETVSLNPKKANTLISLIDEAIECKGFELPQHNPSPMYPYPYFLTRFNASDLHITLEKWLSHEEGVQKCTVPFDEWFRLRHTLADSLLNLYCKYNATVQEVMLSNNQNIFYTGHEYIISAMRTKFNPLFTRAQKLYVKVITGTSIQSFYDGMREHCNSLTEIIIEEEWNNNKYDKWKDTIAGLIKSQLNLKKFTYTTQPYNEGRYIRKMSKILLKYAASLQSLTFKDIMFQHKKEYKNPLEYINQFHKLEYLEFNRCMYVKGQLASPFVRGMFPNLQKVEIIQCYDSQPIKEWAEEINM</sequence>
<evidence type="ECO:0000313" key="3">
    <source>
        <dbReference type="Proteomes" id="UP000789739"/>
    </source>
</evidence>
<dbReference type="Gene3D" id="3.80.10.10">
    <property type="entry name" value="Ribonuclease Inhibitor"/>
    <property type="match status" value="1"/>
</dbReference>
<dbReference type="SUPFAM" id="SSF52047">
    <property type="entry name" value="RNI-like"/>
    <property type="match status" value="1"/>
</dbReference>
<dbReference type="EMBL" id="CAJVPI010000161">
    <property type="protein sequence ID" value="CAG8492088.1"/>
    <property type="molecule type" value="Genomic_DNA"/>
</dbReference>
<evidence type="ECO:0000259" key="1">
    <source>
        <dbReference type="PROSITE" id="PS50181"/>
    </source>
</evidence>
<feature type="domain" description="F-box" evidence="1">
    <location>
        <begin position="1"/>
        <end position="44"/>
    </location>
</feature>
<dbReference type="PROSITE" id="PS50181">
    <property type="entry name" value="FBOX"/>
    <property type="match status" value="1"/>
</dbReference>
<dbReference type="Proteomes" id="UP000789739">
    <property type="component" value="Unassembled WGS sequence"/>
</dbReference>
<dbReference type="InterPro" id="IPR001810">
    <property type="entry name" value="F-box_dom"/>
</dbReference>
<proteinExistence type="predicted"/>
<evidence type="ECO:0000313" key="2">
    <source>
        <dbReference type="EMBL" id="CAG8492088.1"/>
    </source>
</evidence>
<accession>A0A9N8WMB7</accession>
<organism evidence="2 3">
    <name type="scientific">Paraglomus brasilianum</name>
    <dbReference type="NCBI Taxonomy" id="144538"/>
    <lineage>
        <taxon>Eukaryota</taxon>
        <taxon>Fungi</taxon>
        <taxon>Fungi incertae sedis</taxon>
        <taxon>Mucoromycota</taxon>
        <taxon>Glomeromycotina</taxon>
        <taxon>Glomeromycetes</taxon>
        <taxon>Paraglomerales</taxon>
        <taxon>Paraglomeraceae</taxon>
        <taxon>Paraglomus</taxon>
    </lineage>
</organism>
<reference evidence="2" key="1">
    <citation type="submission" date="2021-06" db="EMBL/GenBank/DDBJ databases">
        <authorList>
            <person name="Kallberg Y."/>
            <person name="Tangrot J."/>
            <person name="Rosling A."/>
        </authorList>
    </citation>
    <scope>NUCLEOTIDE SEQUENCE</scope>
    <source>
        <strain evidence="2">BR232B</strain>
    </source>
</reference>
<dbReference type="InterPro" id="IPR032675">
    <property type="entry name" value="LRR_dom_sf"/>
</dbReference>
<comment type="caution">
    <text evidence="2">The sequence shown here is derived from an EMBL/GenBank/DDBJ whole genome shotgun (WGS) entry which is preliminary data.</text>
</comment>
<dbReference type="OrthoDB" id="2351154at2759"/>
<protein>
    <submittedName>
        <fullName evidence="2">5942_t:CDS:1</fullName>
    </submittedName>
</protein>
<dbReference type="AlphaFoldDB" id="A0A9N8WMB7"/>
<name>A0A9N8WMB7_9GLOM</name>
<gene>
    <name evidence="2" type="ORF">PBRASI_LOCUS2161</name>
</gene>
<keyword evidence="3" id="KW-1185">Reference proteome</keyword>